<evidence type="ECO:0000313" key="1">
    <source>
        <dbReference type="EMBL" id="SVD79712.1"/>
    </source>
</evidence>
<protein>
    <submittedName>
        <fullName evidence="1">Uncharacterized protein</fullName>
    </submittedName>
</protein>
<dbReference type="AlphaFoldDB" id="A0A382Y8Q3"/>
<dbReference type="EMBL" id="UINC01173878">
    <property type="protein sequence ID" value="SVD79712.1"/>
    <property type="molecule type" value="Genomic_DNA"/>
</dbReference>
<accession>A0A382Y8Q3</accession>
<sequence length="80" mass="9502">MIHRIDKEAVKRIVYLRQVQDLPFSTIGERFGISSTRAVQIFKRQQKKQQASNVKPEHLHVRIQKRSHAANFKHHEFVKT</sequence>
<reference evidence="1" key="1">
    <citation type="submission" date="2018-05" db="EMBL/GenBank/DDBJ databases">
        <authorList>
            <person name="Lanie J.A."/>
            <person name="Ng W.-L."/>
            <person name="Kazmierczak K.M."/>
            <person name="Andrzejewski T.M."/>
            <person name="Davidsen T.M."/>
            <person name="Wayne K.J."/>
            <person name="Tettelin H."/>
            <person name="Glass J.I."/>
            <person name="Rusch D."/>
            <person name="Podicherti R."/>
            <person name="Tsui H.-C.T."/>
            <person name="Winkler M.E."/>
        </authorList>
    </citation>
    <scope>NUCLEOTIDE SEQUENCE</scope>
</reference>
<gene>
    <name evidence="1" type="ORF">METZ01_LOCUS432566</name>
</gene>
<name>A0A382Y8Q3_9ZZZZ</name>
<organism evidence="1">
    <name type="scientific">marine metagenome</name>
    <dbReference type="NCBI Taxonomy" id="408172"/>
    <lineage>
        <taxon>unclassified sequences</taxon>
        <taxon>metagenomes</taxon>
        <taxon>ecological metagenomes</taxon>
    </lineage>
</organism>
<proteinExistence type="predicted"/>